<dbReference type="EMBL" id="BLMI01000068">
    <property type="protein sequence ID" value="GFI40640.1"/>
    <property type="molecule type" value="Genomic_DNA"/>
</dbReference>
<reference evidence="1 2" key="1">
    <citation type="journal article" date="2020" name="Microbiome">
        <title>Single-cell genomics of uncultured bacteria reveals dietary fiber responders in the mouse gut microbiota.</title>
        <authorList>
            <person name="Chijiiwa R."/>
            <person name="Hosokawa M."/>
            <person name="Kogawa M."/>
            <person name="Nishikawa Y."/>
            <person name="Ide K."/>
            <person name="Sakanashi C."/>
            <person name="Takahashi K."/>
            <person name="Takeyama H."/>
        </authorList>
    </citation>
    <scope>NUCLEOTIDE SEQUENCE [LARGE SCALE GENOMIC DNA]</scope>
    <source>
        <strain evidence="1">IMSAGC_017</strain>
    </source>
</reference>
<sequence length="71" mass="8374">MNEKILKMGKDEKEGNDRKRMINTIMNILNIVDNNDLEYIYNIVISRLLRVESDFDKGYILALLQSNKINQ</sequence>
<gene>
    <name evidence="1" type="ORF">IMSAGC017_00675</name>
</gene>
<evidence type="ECO:0000313" key="2">
    <source>
        <dbReference type="Proteomes" id="UP000490821"/>
    </source>
</evidence>
<comment type="caution">
    <text evidence="1">The sequence shown here is derived from an EMBL/GenBank/DDBJ whole genome shotgun (WGS) entry which is preliminary data.</text>
</comment>
<name>A0A829Z7Y7_9FIRM</name>
<dbReference type="AlphaFoldDB" id="A0A829Z7Y7"/>
<organism evidence="1 2">
    <name type="scientific">Thomasclavelia cocleata</name>
    <dbReference type="NCBI Taxonomy" id="69824"/>
    <lineage>
        <taxon>Bacteria</taxon>
        <taxon>Bacillati</taxon>
        <taxon>Bacillota</taxon>
        <taxon>Erysipelotrichia</taxon>
        <taxon>Erysipelotrichales</taxon>
        <taxon>Coprobacillaceae</taxon>
        <taxon>Thomasclavelia</taxon>
    </lineage>
</organism>
<accession>A0A829Z7Y7</accession>
<dbReference type="RefSeq" id="WP_172472105.1">
    <property type="nucleotide sequence ID" value="NZ_BLMI01000068.1"/>
</dbReference>
<protein>
    <submittedName>
        <fullName evidence="1">Uncharacterized protein</fullName>
    </submittedName>
</protein>
<proteinExistence type="predicted"/>
<dbReference type="Proteomes" id="UP000490821">
    <property type="component" value="Unassembled WGS sequence"/>
</dbReference>
<evidence type="ECO:0000313" key="1">
    <source>
        <dbReference type="EMBL" id="GFI40640.1"/>
    </source>
</evidence>